<dbReference type="AlphaFoldDB" id="A0A9P5Q688"/>
<name>A0A9P5Q688_9AGAR</name>
<reference evidence="2" key="1">
    <citation type="submission" date="2020-11" db="EMBL/GenBank/DDBJ databases">
        <authorList>
            <consortium name="DOE Joint Genome Institute"/>
            <person name="Ahrendt S."/>
            <person name="Riley R."/>
            <person name="Andreopoulos W."/>
            <person name="Labutti K."/>
            <person name="Pangilinan J."/>
            <person name="Ruiz-Duenas F.J."/>
            <person name="Barrasa J.M."/>
            <person name="Sanchez-Garcia M."/>
            <person name="Camarero S."/>
            <person name="Miyauchi S."/>
            <person name="Serrano A."/>
            <person name="Linde D."/>
            <person name="Babiker R."/>
            <person name="Drula E."/>
            <person name="Ayuso-Fernandez I."/>
            <person name="Pacheco R."/>
            <person name="Padilla G."/>
            <person name="Ferreira P."/>
            <person name="Barriuso J."/>
            <person name="Kellner H."/>
            <person name="Castanera R."/>
            <person name="Alfaro M."/>
            <person name="Ramirez L."/>
            <person name="Pisabarro A.G."/>
            <person name="Kuo A."/>
            <person name="Tritt A."/>
            <person name="Lipzen A."/>
            <person name="He G."/>
            <person name="Yan M."/>
            <person name="Ng V."/>
            <person name="Cullen D."/>
            <person name="Martin F."/>
            <person name="Rosso M.-N."/>
            <person name="Henrissat B."/>
            <person name="Hibbett D."/>
            <person name="Martinez A.T."/>
            <person name="Grigoriev I.V."/>
        </authorList>
    </citation>
    <scope>NUCLEOTIDE SEQUENCE</scope>
    <source>
        <strain evidence="2">AH 40177</strain>
    </source>
</reference>
<gene>
    <name evidence="2" type="ORF">BDP27DRAFT_44227</name>
</gene>
<keyword evidence="3" id="KW-1185">Reference proteome</keyword>
<comment type="caution">
    <text evidence="2">The sequence shown here is derived from an EMBL/GenBank/DDBJ whole genome shotgun (WGS) entry which is preliminary data.</text>
</comment>
<keyword evidence="1" id="KW-1133">Transmembrane helix</keyword>
<accession>A0A9P5Q688</accession>
<evidence type="ECO:0000256" key="1">
    <source>
        <dbReference type="SAM" id="Phobius"/>
    </source>
</evidence>
<dbReference type="Proteomes" id="UP000772434">
    <property type="component" value="Unassembled WGS sequence"/>
</dbReference>
<organism evidence="2 3">
    <name type="scientific">Rhodocollybia butyracea</name>
    <dbReference type="NCBI Taxonomy" id="206335"/>
    <lineage>
        <taxon>Eukaryota</taxon>
        <taxon>Fungi</taxon>
        <taxon>Dikarya</taxon>
        <taxon>Basidiomycota</taxon>
        <taxon>Agaricomycotina</taxon>
        <taxon>Agaricomycetes</taxon>
        <taxon>Agaricomycetidae</taxon>
        <taxon>Agaricales</taxon>
        <taxon>Marasmiineae</taxon>
        <taxon>Omphalotaceae</taxon>
        <taxon>Rhodocollybia</taxon>
    </lineage>
</organism>
<dbReference type="EMBL" id="JADNRY010000010">
    <property type="protein sequence ID" value="KAF9075352.1"/>
    <property type="molecule type" value="Genomic_DNA"/>
</dbReference>
<proteinExistence type="predicted"/>
<evidence type="ECO:0000313" key="2">
    <source>
        <dbReference type="EMBL" id="KAF9075352.1"/>
    </source>
</evidence>
<feature type="transmembrane region" description="Helical" evidence="1">
    <location>
        <begin position="50"/>
        <end position="69"/>
    </location>
</feature>
<keyword evidence="1" id="KW-0812">Transmembrane</keyword>
<protein>
    <submittedName>
        <fullName evidence="2">Uncharacterized protein</fullName>
    </submittedName>
</protein>
<evidence type="ECO:0000313" key="3">
    <source>
        <dbReference type="Proteomes" id="UP000772434"/>
    </source>
</evidence>
<keyword evidence="1" id="KW-0472">Membrane</keyword>
<sequence length="79" mass="8699">MVSTSMTPLSGSESLLSKVTAVCWPTKLLYTFYYANVQAPKQRTHKISRANTFLALLTDAILINFLLAVSDSSNLSMNI</sequence>